<feature type="compositionally biased region" description="Basic and acidic residues" evidence="1">
    <location>
        <begin position="329"/>
        <end position="345"/>
    </location>
</feature>
<feature type="region of interest" description="Disordered" evidence="1">
    <location>
        <begin position="27"/>
        <end position="58"/>
    </location>
</feature>
<dbReference type="EMBL" id="BAAFRS010000158">
    <property type="protein sequence ID" value="GAB1223655.1"/>
    <property type="molecule type" value="Genomic_DNA"/>
</dbReference>
<organism evidence="2 3">
    <name type="scientific">Entamoeba nuttalli</name>
    <dbReference type="NCBI Taxonomy" id="412467"/>
    <lineage>
        <taxon>Eukaryota</taxon>
        <taxon>Amoebozoa</taxon>
        <taxon>Evosea</taxon>
        <taxon>Archamoebae</taxon>
        <taxon>Mastigamoebida</taxon>
        <taxon>Entamoebidae</taxon>
        <taxon>Entamoeba</taxon>
    </lineage>
</organism>
<dbReference type="Proteomes" id="UP001628156">
    <property type="component" value="Unassembled WGS sequence"/>
</dbReference>
<feature type="region of interest" description="Disordered" evidence="1">
    <location>
        <begin position="272"/>
        <end position="383"/>
    </location>
</feature>
<proteinExistence type="predicted"/>
<feature type="compositionally biased region" description="Basic and acidic residues" evidence="1">
    <location>
        <begin position="41"/>
        <end position="50"/>
    </location>
</feature>
<feature type="region of interest" description="Disordered" evidence="1">
    <location>
        <begin position="469"/>
        <end position="493"/>
    </location>
</feature>
<reference evidence="2 3" key="1">
    <citation type="journal article" date="2019" name="PLoS Negl. Trop. Dis.">
        <title>Whole genome sequencing of Entamoeba nuttalli reveals mammalian host-related molecular signatures and a novel octapeptide-repeat surface protein.</title>
        <authorList>
            <person name="Tanaka M."/>
            <person name="Makiuchi T."/>
            <person name="Komiyama T."/>
            <person name="Shiina T."/>
            <person name="Osaki K."/>
            <person name="Tachibana H."/>
        </authorList>
    </citation>
    <scope>NUCLEOTIDE SEQUENCE [LARGE SCALE GENOMIC DNA]</scope>
    <source>
        <strain evidence="2 3">P19-061405</strain>
    </source>
</reference>
<accession>A0ABQ0DLC6</accession>
<feature type="compositionally biased region" description="Polar residues" evidence="1">
    <location>
        <begin position="30"/>
        <end position="40"/>
    </location>
</feature>
<feature type="compositionally biased region" description="Basic and acidic residues" evidence="1">
    <location>
        <begin position="372"/>
        <end position="383"/>
    </location>
</feature>
<evidence type="ECO:0000313" key="2">
    <source>
        <dbReference type="EMBL" id="GAB1223655.1"/>
    </source>
</evidence>
<name>A0ABQ0DLC6_9EUKA</name>
<evidence type="ECO:0000313" key="3">
    <source>
        <dbReference type="Proteomes" id="UP001628156"/>
    </source>
</evidence>
<feature type="compositionally biased region" description="Basic and acidic residues" evidence="1">
    <location>
        <begin position="221"/>
        <end position="243"/>
    </location>
</feature>
<feature type="region of interest" description="Disordered" evidence="1">
    <location>
        <begin position="397"/>
        <end position="419"/>
    </location>
</feature>
<evidence type="ECO:0000256" key="1">
    <source>
        <dbReference type="SAM" id="MobiDB-lite"/>
    </source>
</evidence>
<feature type="compositionally biased region" description="Basic and acidic residues" evidence="1">
    <location>
        <begin position="272"/>
        <end position="306"/>
    </location>
</feature>
<feature type="region of interest" description="Disordered" evidence="1">
    <location>
        <begin position="208"/>
        <end position="257"/>
    </location>
</feature>
<keyword evidence="3" id="KW-1185">Reference proteome</keyword>
<feature type="compositionally biased region" description="Basic and acidic residues" evidence="1">
    <location>
        <begin position="397"/>
        <end position="416"/>
    </location>
</feature>
<comment type="caution">
    <text evidence="2">The sequence shown here is derived from an EMBL/GenBank/DDBJ whole genome shotgun (WGS) entry which is preliminary data.</text>
</comment>
<feature type="compositionally biased region" description="Basic and acidic residues" evidence="1">
    <location>
        <begin position="469"/>
        <end position="485"/>
    </location>
</feature>
<sequence>MINKNTDWNTPYKPQAAVGTNRVSMLIKQPQEQKSNNTQEMKQERRERGGEIANQGNKRNVEKINERINYNEYLGNIHKYRMRGANKHLFIAYYTLFVKPVFEIYQKTSKSRDITQYTKDVSNAYGVEPNRCSSMFDTLNRWLYSSSGLTKGPDSILFRSSEPFLKNIDNRQPSDYPYYQTTNTTGYQQKEPFNGISELPRDVKTAIDQTKKPAPMKPIPHNRDQRYPRSYDDPYYDDPRFDPRYSSSRFDPRFDPRYDPRFERFDMRYDPRYDRYDPRYDSRYDRNDPRLDPRLNYDTRYDRLERGIQQLERPNERTPLERGASIDRPPIDTKPPLDKVSERTPQDLQSRPQVDRNQRVGLTDIRPPPLNDPRDLRDPRLMDARFDPRYDNRYLRDPRYLSDPRYERDPFPHDNVEQGMSVDRPLIDKVPIEARGSLLDLSIMDRDTRLSMDHGINVPFGFMDRSRIERSDRTDRGDRLMDRKHSFISPPFK</sequence>
<gene>
    <name evidence="2" type="ORF">ENUP19_0158G0013</name>
</gene>
<protein>
    <submittedName>
        <fullName evidence="2">Uncharacterized protein</fullName>
    </submittedName>
</protein>